<organism evidence="2">
    <name type="scientific">Chromera velia CCMP2878</name>
    <dbReference type="NCBI Taxonomy" id="1169474"/>
    <lineage>
        <taxon>Eukaryota</taxon>
        <taxon>Sar</taxon>
        <taxon>Alveolata</taxon>
        <taxon>Colpodellida</taxon>
        <taxon>Chromeraceae</taxon>
        <taxon>Chromera</taxon>
    </lineage>
</organism>
<proteinExistence type="predicted"/>
<feature type="compositionally biased region" description="Basic and acidic residues" evidence="1">
    <location>
        <begin position="35"/>
        <end position="47"/>
    </location>
</feature>
<name>A0A0G4H455_9ALVE</name>
<dbReference type="VEuPathDB" id="CryptoDB:Cvel_24593"/>
<feature type="compositionally biased region" description="Polar residues" evidence="1">
    <location>
        <begin position="18"/>
        <end position="30"/>
    </location>
</feature>
<dbReference type="AlphaFoldDB" id="A0A0G4H455"/>
<feature type="region of interest" description="Disordered" evidence="1">
    <location>
        <begin position="1"/>
        <end position="139"/>
    </location>
</feature>
<dbReference type="EMBL" id="CDMZ01001851">
    <property type="protein sequence ID" value="CEM38388.1"/>
    <property type="molecule type" value="Genomic_DNA"/>
</dbReference>
<gene>
    <name evidence="2" type="ORF">Cvel_24593</name>
</gene>
<evidence type="ECO:0000256" key="1">
    <source>
        <dbReference type="SAM" id="MobiDB-lite"/>
    </source>
</evidence>
<accession>A0A0G4H455</accession>
<protein>
    <submittedName>
        <fullName evidence="2">Uncharacterized protein</fullName>
    </submittedName>
</protein>
<reference evidence="2" key="1">
    <citation type="submission" date="2014-11" db="EMBL/GenBank/DDBJ databases">
        <authorList>
            <person name="Otto D Thomas"/>
            <person name="Naeem Raeece"/>
        </authorList>
    </citation>
    <scope>NUCLEOTIDE SEQUENCE</scope>
</reference>
<evidence type="ECO:0000313" key="2">
    <source>
        <dbReference type="EMBL" id="CEM38388.1"/>
    </source>
</evidence>
<feature type="compositionally biased region" description="Basic and acidic residues" evidence="1">
    <location>
        <begin position="76"/>
        <end position="112"/>
    </location>
</feature>
<sequence length="161" mass="17766">MSRLHGFPKGRSSRKKVTSSGAQILDTTDGSPLDQCREGKLQAEARRGCSIPTSLISEKEGRDGQGSSHPSPLDSGRGEERGGEEGRQEKRSWRVARESRGSREERRGEARRGCPIPAPSMVGVERRGEEASFHSSPSQPFVVRRGKKTLKWGEILLFQPL</sequence>
<feature type="compositionally biased region" description="Basic residues" evidence="1">
    <location>
        <begin position="1"/>
        <end position="17"/>
    </location>
</feature>